<dbReference type="GO" id="GO:0003779">
    <property type="term" value="F:actin binding"/>
    <property type="evidence" value="ECO:0007669"/>
    <property type="project" value="InterPro"/>
</dbReference>
<evidence type="ECO:0000259" key="2">
    <source>
        <dbReference type="PROSITE" id="PS51082"/>
    </source>
</evidence>
<feature type="compositionally biased region" description="Polar residues" evidence="1">
    <location>
        <begin position="425"/>
        <end position="443"/>
    </location>
</feature>
<evidence type="ECO:0000313" key="3">
    <source>
        <dbReference type="EMBL" id="KAJ1604549.1"/>
    </source>
</evidence>
<dbReference type="Proteomes" id="UP001067231">
    <property type="component" value="Unassembled WGS sequence"/>
</dbReference>
<feature type="compositionally biased region" description="Polar residues" evidence="1">
    <location>
        <begin position="613"/>
        <end position="624"/>
    </location>
</feature>
<dbReference type="InterPro" id="IPR003124">
    <property type="entry name" value="WH2_dom"/>
</dbReference>
<feature type="region of interest" description="Disordered" evidence="1">
    <location>
        <begin position="423"/>
        <end position="443"/>
    </location>
</feature>
<feature type="compositionally biased region" description="Basic and acidic residues" evidence="1">
    <location>
        <begin position="757"/>
        <end position="768"/>
    </location>
</feature>
<reference evidence="3" key="1">
    <citation type="submission" date="2022-10" db="EMBL/GenBank/DDBJ databases">
        <title>Adaptive evolution leads to modifications in subtelomeric GC content in a zoonotic Cryptosporidium species.</title>
        <authorList>
            <person name="Li J."/>
            <person name="Feng Y."/>
            <person name="Xiao L."/>
        </authorList>
    </citation>
    <scope>NUCLEOTIDE SEQUENCE</scope>
    <source>
        <strain evidence="3">33844</strain>
    </source>
</reference>
<feature type="region of interest" description="Disordered" evidence="1">
    <location>
        <begin position="733"/>
        <end position="768"/>
    </location>
</feature>
<comment type="caution">
    <text evidence="3">The sequence shown here is derived from an EMBL/GenBank/DDBJ whole genome shotgun (WGS) entry which is preliminary data.</text>
</comment>
<dbReference type="PROSITE" id="PS51082">
    <property type="entry name" value="WH2"/>
    <property type="match status" value="1"/>
</dbReference>
<protein>
    <submittedName>
        <fullName evidence="3">Signal peptide protein</fullName>
    </submittedName>
</protein>
<feature type="region of interest" description="Disordered" evidence="1">
    <location>
        <begin position="613"/>
        <end position="650"/>
    </location>
</feature>
<feature type="compositionally biased region" description="Polar residues" evidence="1">
    <location>
        <begin position="740"/>
        <end position="753"/>
    </location>
</feature>
<name>A0A9D5DDR4_9CRYT</name>
<dbReference type="EMBL" id="JAPCXC010000134">
    <property type="protein sequence ID" value="KAJ1604549.1"/>
    <property type="molecule type" value="Genomic_DNA"/>
</dbReference>
<sequence>MLKLIGAVFGSLIKEFKLLSLSVLLVSSVLWSHSAADISRLAVSEGLIFSLRSLDLIECTNKAVPEIIREITKIDDKDSHKMDMCLESQHFKRSMIGLALSFGSGDNLQYNKVKCPRLIASFLRDRILGYSCPYLSKLSELFNFAENKELKTKDSIGKRSIRVHPGNAKNGKLPTILTSLYTRLIQSCDKIEECLQDLEMASDDSHAKQEGAGSDNYLFGIDQYGIKQKIRQSNIHSMISFLPKKIGRRDILTYSNNLLKRATLEFETNFEKESPLDPFWLVQTYRMLLIYSVMLNSVGIFVNLSSYYFHMVFNYLLDTQYLSSIDSLQLQTKYLNLDKSSRKQLLFLRASYTILESCIDFWEDLHAHYVSSILTSNYKLDNFSTRLDFSKICQQGFQLPLRQTLIFFYYAGIKEVIRYSDATDRSSGNSTKANQNESSEFTESTEQYSLDSNEWYDDSCIDFTIDTPWFVEGTSLFYPATTVEELDEIYVREVSTLIKQSDPNFNPKATVLNLDKESLSGYFIGGTGSMMYKSCTYYLKRKLKAGSRQILLAQVTKMSKNNAFHEVSPTEKIRYFCWYTAKVAYPNDSAFEIDHGYETSKFSKGNFKVSQSLEDDQTTQSMATRPSAKYVNASTPSHLGGGRNTPISSSPKMLEYQDIEGLESSTEKPSSVFATGFLMSGSDSPASSRRHSSLLSKRRIEILKRLYPQSTDLDIKSLVYSISDRSNDLKGIPVIKKHSNSPSQMIDTSSKASNVRGKYEQDSQKKEKEDCKVNKGLIPKLLEEIRSGVKLKPTGSSASTEIMENVRREITSSSKNINLGVSSSQIKNDLDSTEFAPPIVETNLLDEMSSNNKFLFDQ</sequence>
<proteinExistence type="predicted"/>
<dbReference type="AlphaFoldDB" id="A0A9D5DDR4"/>
<organism evidence="3">
    <name type="scientific">Cryptosporidium canis</name>
    <dbReference type="NCBI Taxonomy" id="195482"/>
    <lineage>
        <taxon>Eukaryota</taxon>
        <taxon>Sar</taxon>
        <taxon>Alveolata</taxon>
        <taxon>Apicomplexa</taxon>
        <taxon>Conoidasida</taxon>
        <taxon>Coccidia</taxon>
        <taxon>Eucoccidiorida</taxon>
        <taxon>Eimeriorina</taxon>
        <taxon>Cryptosporidiidae</taxon>
        <taxon>Cryptosporidium</taxon>
    </lineage>
</organism>
<evidence type="ECO:0000256" key="1">
    <source>
        <dbReference type="SAM" id="MobiDB-lite"/>
    </source>
</evidence>
<dbReference type="OrthoDB" id="341014at2759"/>
<accession>A0A9D5DDR4</accession>
<feature type="domain" description="WH2" evidence="2">
    <location>
        <begin position="780"/>
        <end position="794"/>
    </location>
</feature>
<gene>
    <name evidence="3" type="ORF">OJ253_3611</name>
</gene>